<feature type="domain" description="Tn3 transposase DDE" evidence="1">
    <location>
        <begin position="188"/>
        <end position="287"/>
    </location>
</feature>
<dbReference type="Proteomes" id="UP000552700">
    <property type="component" value="Unassembled WGS sequence"/>
</dbReference>
<sequence>MRKFAPDLLEALQFRAGKGSAKTIAAVEMLRDLNRSGKRDLPPDAPMPFRKEWRKIVVGDDGKINRRLWEIATIAHLRNKLRSGDVWVERSAGYRRFDSYLLSDPKAKPIVSALGLPPTASEWLEQRGRELDWRLKKFAQRLKRDALEGVRFRDGRLQISPIRTIATPDAEVLADRLDAMMPRIRITELLHEVAQETGFLAAFTNLRTGEACPNENALLATILADATNLGLSRMAAASQGVTRDQLLWTHDAYIRDDSYRAALAVLINAHHRLPFSRVWGDGATSSSAWFPTDRSASTTTLVSARPNGAFDTAPI</sequence>
<dbReference type="GO" id="GO:0004803">
    <property type="term" value="F:transposase activity"/>
    <property type="evidence" value="ECO:0007669"/>
    <property type="project" value="InterPro"/>
</dbReference>
<comment type="caution">
    <text evidence="2">The sequence shown here is derived from an EMBL/GenBank/DDBJ whole genome shotgun (WGS) entry which is preliminary data.</text>
</comment>
<accession>A0A841J8J6</accession>
<dbReference type="AlphaFoldDB" id="A0A841J8J6"/>
<evidence type="ECO:0000259" key="1">
    <source>
        <dbReference type="Pfam" id="PF01526"/>
    </source>
</evidence>
<keyword evidence="3" id="KW-1185">Reference proteome</keyword>
<evidence type="ECO:0000313" key="3">
    <source>
        <dbReference type="Proteomes" id="UP000552700"/>
    </source>
</evidence>
<reference evidence="2 3" key="1">
    <citation type="submission" date="2020-08" db="EMBL/GenBank/DDBJ databases">
        <title>Genomic Encyclopedia of Type Strains, Phase IV (KMG-IV): sequencing the most valuable type-strain genomes for metagenomic binning, comparative biology and taxonomic classification.</title>
        <authorList>
            <person name="Goeker M."/>
        </authorList>
    </citation>
    <scope>NUCLEOTIDE SEQUENCE [LARGE SCALE GENOMIC DNA]</scope>
    <source>
        <strain evidence="2 3">DSM 102255</strain>
    </source>
</reference>
<dbReference type="EMBL" id="JACIJP010000024">
    <property type="protein sequence ID" value="MBB6125886.1"/>
    <property type="molecule type" value="Genomic_DNA"/>
</dbReference>
<name>A0A841J8J6_9SPHN</name>
<dbReference type="InterPro" id="IPR002513">
    <property type="entry name" value="Tn3_Tnp_DDE_dom"/>
</dbReference>
<gene>
    <name evidence="2" type="ORF">FHS92_003652</name>
</gene>
<organism evidence="2 3">
    <name type="scientific">Sphingobium subterraneum</name>
    <dbReference type="NCBI Taxonomy" id="627688"/>
    <lineage>
        <taxon>Bacteria</taxon>
        <taxon>Pseudomonadati</taxon>
        <taxon>Pseudomonadota</taxon>
        <taxon>Alphaproteobacteria</taxon>
        <taxon>Sphingomonadales</taxon>
        <taxon>Sphingomonadaceae</taxon>
        <taxon>Sphingobium</taxon>
    </lineage>
</organism>
<dbReference type="Pfam" id="PF01526">
    <property type="entry name" value="DDE_Tnp_Tn3"/>
    <property type="match status" value="1"/>
</dbReference>
<proteinExistence type="predicted"/>
<evidence type="ECO:0000313" key="2">
    <source>
        <dbReference type="EMBL" id="MBB6125886.1"/>
    </source>
</evidence>
<protein>
    <recommendedName>
        <fullName evidence="1">Tn3 transposase DDE domain-containing protein</fullName>
    </recommendedName>
</protein>
<dbReference type="GO" id="GO:0006313">
    <property type="term" value="P:DNA transposition"/>
    <property type="evidence" value="ECO:0007669"/>
    <property type="project" value="InterPro"/>
</dbReference>